<reference evidence="1 2" key="1">
    <citation type="journal article" date="2013" name="PLoS ONE">
        <title>Genome-Wide Relatedness of Treponema pedis, from Gingiva and Necrotic Skin Lesions of Pigs, with the Human Oral Pathogen Treponema denticola.</title>
        <authorList>
            <person name="Svartstrom O."/>
            <person name="Mushtaq M."/>
            <person name="Pringle M."/>
            <person name="Segerman B."/>
        </authorList>
    </citation>
    <scope>NUCLEOTIDE SEQUENCE [LARGE SCALE GENOMIC DNA]</scope>
    <source>
        <strain evidence="1">T A4</strain>
    </source>
</reference>
<gene>
    <name evidence="1" type="ORF">TPE_0441</name>
</gene>
<evidence type="ECO:0000313" key="1">
    <source>
        <dbReference type="EMBL" id="AGT42937.1"/>
    </source>
</evidence>
<name>S5ZK42_9SPIR</name>
<dbReference type="Pfam" id="PF17239">
    <property type="entry name" value="DUF5312"/>
    <property type="match status" value="1"/>
</dbReference>
<dbReference type="RefSeq" id="WP_020964237.1">
    <property type="nucleotide sequence ID" value="NC_022097.1"/>
</dbReference>
<dbReference type="PATRIC" id="fig|1291379.3.peg.440"/>
<dbReference type="AlphaFoldDB" id="S5ZK42"/>
<dbReference type="Proteomes" id="UP000015620">
    <property type="component" value="Chromosome"/>
</dbReference>
<organism evidence="1 2">
    <name type="scientific">Treponema pedis str. T A4</name>
    <dbReference type="NCBI Taxonomy" id="1291379"/>
    <lineage>
        <taxon>Bacteria</taxon>
        <taxon>Pseudomonadati</taxon>
        <taxon>Spirochaetota</taxon>
        <taxon>Spirochaetia</taxon>
        <taxon>Spirochaetales</taxon>
        <taxon>Treponemataceae</taxon>
        <taxon>Treponema</taxon>
    </lineage>
</organism>
<dbReference type="HOGENOM" id="CLU_038261_0_0_12"/>
<accession>S5ZK42</accession>
<proteinExistence type="predicted"/>
<dbReference type="OrthoDB" id="349962at2"/>
<protein>
    <submittedName>
        <fullName evidence="1">Uncharacterized protein</fullName>
    </submittedName>
</protein>
<sequence length="512" mass="58663">MAKKEISFFQKILNLFAPSDSPENIKKRKLKAIAKNISKTKYGKWYKPNSQEVLPYAAQFFHAVYKVVGQARPLLAGAVSSKVLKNIAVENSLSAKQKKLLEGFSEEAISKRAAQGGSAASLAEAVKQELNLFVGEFDSSQAQKTDMIYESLDSFIHFVLFDYYFLLKKFDSGMVENNLNYEPRFQPIRGEYIAEDLKDFAAVLYQLSFDTDWAAVFNIIKAYKNIQPVHEGQWKKLLNMLNDLRRSKILEYLIQHITEDIIYSIEVTPFTEKVTDVYISNLKTSTQTTINKILHDQKSSKAAVLISRIFGDRISSGMKNYTLDSHAVFVKKGLAGFVHAEEMSYLKSFLIEYVKTDIRALCDLFLVRGNWGGFAGTTAEYSESFHAIMQLSVKVVEFDEKLSEASDMGVKFRTLLSRMEREKEAGRQAAKLLGEVNETALKLIHLSLKHIIVIGNNFKTIIADYDKPRRELIQNWKEIEQHSDRSVREWLVEAYKKIYDFIMLMQLFIKKD</sequence>
<dbReference type="GeneID" id="301089137"/>
<dbReference type="EMBL" id="CP004120">
    <property type="protein sequence ID" value="AGT42937.1"/>
    <property type="molecule type" value="Genomic_DNA"/>
</dbReference>
<dbReference type="KEGG" id="tped:TPE_0441"/>
<keyword evidence="2" id="KW-1185">Reference proteome</keyword>
<dbReference type="InterPro" id="IPR035196">
    <property type="entry name" value="DUF5312"/>
</dbReference>
<evidence type="ECO:0000313" key="2">
    <source>
        <dbReference type="Proteomes" id="UP000015620"/>
    </source>
</evidence>